<dbReference type="InterPro" id="IPR036278">
    <property type="entry name" value="Sialidase_sf"/>
</dbReference>
<dbReference type="STRING" id="1121305.CLCOL_22200"/>
<reference evidence="1 2" key="1">
    <citation type="submission" date="2016-02" db="EMBL/GenBank/DDBJ databases">
        <title>Genome sequence of Clostridium colicanis DSM 13634.</title>
        <authorList>
            <person name="Poehlein A."/>
            <person name="Daniel R."/>
        </authorList>
    </citation>
    <scope>NUCLEOTIDE SEQUENCE [LARGE SCALE GENOMIC DNA]</scope>
    <source>
        <strain evidence="1 2">DSM 13634</strain>
    </source>
</reference>
<dbReference type="EMBL" id="LTBB01000013">
    <property type="protein sequence ID" value="KYH28086.1"/>
    <property type="molecule type" value="Genomic_DNA"/>
</dbReference>
<organism evidence="1 2">
    <name type="scientific">Clostridium colicanis DSM 13634</name>
    <dbReference type="NCBI Taxonomy" id="1121305"/>
    <lineage>
        <taxon>Bacteria</taxon>
        <taxon>Bacillati</taxon>
        <taxon>Bacillota</taxon>
        <taxon>Clostridia</taxon>
        <taxon>Eubacteriales</taxon>
        <taxon>Clostridiaceae</taxon>
        <taxon>Clostridium</taxon>
    </lineage>
</organism>
<evidence type="ECO:0000313" key="2">
    <source>
        <dbReference type="Proteomes" id="UP000075374"/>
    </source>
</evidence>
<proteinExistence type="predicted"/>
<dbReference type="Proteomes" id="UP000075374">
    <property type="component" value="Unassembled WGS sequence"/>
</dbReference>
<gene>
    <name evidence="1" type="ORF">CLCOL_22200</name>
</gene>
<protein>
    <submittedName>
        <fullName evidence="1">Uncharacterized protein</fullName>
    </submittedName>
</protein>
<dbReference type="SUPFAM" id="SSF50939">
    <property type="entry name" value="Sialidases"/>
    <property type="match status" value="1"/>
</dbReference>
<name>A0A151AK96_9CLOT</name>
<dbReference type="PATRIC" id="fig|1121305.3.peg.2224"/>
<dbReference type="AlphaFoldDB" id="A0A151AK96"/>
<keyword evidence="2" id="KW-1185">Reference proteome</keyword>
<evidence type="ECO:0000313" key="1">
    <source>
        <dbReference type="EMBL" id="KYH28086.1"/>
    </source>
</evidence>
<comment type="caution">
    <text evidence="1">The sequence shown here is derived from an EMBL/GenBank/DDBJ whole genome shotgun (WGS) entry which is preliminary data.</text>
</comment>
<sequence length="499" mass="56433">MHNMYRNMPPSNYFWNSCKMIKFRDKDRFQKITPINGFDVNNPDNAMQNNYAWSMTEMGDYLYVGTGRSVPITMLNAMSKVYGLNIPIPSDLQPKNVDMRAEIWRCKKDGSNKWERVFKAPEGVFGFRFMTTYTTPYGEKALYASAYQALGESANLRIFKSTNGLNWKEITSNLLGNSSRAMIVHNNKLYMSAIDESGTYRDPLIYSSTDPERNGWELVTPPGGDPSKNPSGGVMCLISFNGHLYAATSGKEGFELWRTIESEPGMNRWKLIVDKGAGDAANRAPLTLSTFRDKLYVATISLTLDKSVSNSKTGLFSLFKPFDLISIDKCDSWEIVMGGEPIDPTTPTTGRRNKPISNLPSGAGNPFNLYAWQLREYDGYFYLGTFDWLVVFLSFIKDIIPSIIANPQIPILDYIIDLAPALINLILRLINSNYDYSRLYNGFDLYRSRDGIHWETLTLNGLGNSHNYGIRNLFVSENGHLYIGTANPYDGCEVWVNTK</sequence>
<accession>A0A151AK96</accession>